<keyword evidence="2" id="KW-1185">Reference proteome</keyword>
<protein>
    <recommendedName>
        <fullName evidence="3">Lectin</fullName>
    </recommendedName>
</protein>
<dbReference type="GeneID" id="19405717"/>
<dbReference type="PANTHER" id="PTHR39697:SF1">
    <property type="entry name" value="RICIN B LECTIN DOMAIN-CONTAINING PROTEIN"/>
    <property type="match status" value="1"/>
</dbReference>
<dbReference type="AlphaFoldDB" id="R0IP17"/>
<sequence length="177" mass="19509">MSSEYCQSSDASLSNMDNCSVFTPAATSEHTLADPTQGQRSGTWVPSHGSTVIIRAVSSENVLTLLDGSVVLAPIGSRGSIHWSCVEREGWLGFRNCSSNKFICHGWDGRLKCTAEERDGWRHLTLTPVPKGGYIMQMLDWWVLRPIVLSPEKGLQKLARTGNKLSDGVVWEFINAE</sequence>
<evidence type="ECO:0000313" key="2">
    <source>
        <dbReference type="Proteomes" id="UP000016935"/>
    </source>
</evidence>
<evidence type="ECO:0008006" key="3">
    <source>
        <dbReference type="Google" id="ProtNLM"/>
    </source>
</evidence>
<reference evidence="1 2" key="1">
    <citation type="journal article" date="2012" name="PLoS Pathog.">
        <title>Diverse lifestyles and strategies of plant pathogenesis encoded in the genomes of eighteen Dothideomycetes fungi.</title>
        <authorList>
            <person name="Ohm R.A."/>
            <person name="Feau N."/>
            <person name="Henrissat B."/>
            <person name="Schoch C.L."/>
            <person name="Horwitz B.A."/>
            <person name="Barry K.W."/>
            <person name="Condon B.J."/>
            <person name="Copeland A.C."/>
            <person name="Dhillon B."/>
            <person name="Glaser F."/>
            <person name="Hesse C.N."/>
            <person name="Kosti I."/>
            <person name="LaButti K."/>
            <person name="Lindquist E.A."/>
            <person name="Lucas S."/>
            <person name="Salamov A.A."/>
            <person name="Bradshaw R.E."/>
            <person name="Ciuffetti L."/>
            <person name="Hamelin R.C."/>
            <person name="Kema G.H.J."/>
            <person name="Lawrence C."/>
            <person name="Scott J.A."/>
            <person name="Spatafora J.W."/>
            <person name="Turgeon B.G."/>
            <person name="de Wit P.J.G.M."/>
            <person name="Zhong S."/>
            <person name="Goodwin S.B."/>
            <person name="Grigoriev I.V."/>
        </authorList>
    </citation>
    <scope>NUCLEOTIDE SEQUENCE [LARGE SCALE GENOMIC DNA]</scope>
    <source>
        <strain evidence="2">28A</strain>
    </source>
</reference>
<reference evidence="1 2" key="2">
    <citation type="journal article" date="2013" name="PLoS Genet.">
        <title>Comparative genome structure, secondary metabolite, and effector coding capacity across Cochliobolus pathogens.</title>
        <authorList>
            <person name="Condon B.J."/>
            <person name="Leng Y."/>
            <person name="Wu D."/>
            <person name="Bushley K.E."/>
            <person name="Ohm R.A."/>
            <person name="Otillar R."/>
            <person name="Martin J."/>
            <person name="Schackwitz W."/>
            <person name="Grimwood J."/>
            <person name="MohdZainudin N."/>
            <person name="Xue C."/>
            <person name="Wang R."/>
            <person name="Manning V.A."/>
            <person name="Dhillon B."/>
            <person name="Tu Z.J."/>
            <person name="Steffenson B.J."/>
            <person name="Salamov A."/>
            <person name="Sun H."/>
            <person name="Lowry S."/>
            <person name="LaButti K."/>
            <person name="Han J."/>
            <person name="Copeland A."/>
            <person name="Lindquist E."/>
            <person name="Barry K."/>
            <person name="Schmutz J."/>
            <person name="Baker S.E."/>
            <person name="Ciuffetti L.M."/>
            <person name="Grigoriev I.V."/>
            <person name="Zhong S."/>
            <person name="Turgeon B.G."/>
        </authorList>
    </citation>
    <scope>NUCLEOTIDE SEQUENCE [LARGE SCALE GENOMIC DNA]</scope>
    <source>
        <strain evidence="2">28A</strain>
    </source>
</reference>
<dbReference type="Proteomes" id="UP000016935">
    <property type="component" value="Unassembled WGS sequence"/>
</dbReference>
<dbReference type="EMBL" id="KB908592">
    <property type="protein sequence ID" value="EOA86496.1"/>
    <property type="molecule type" value="Genomic_DNA"/>
</dbReference>
<dbReference type="HOGENOM" id="CLU_076163_1_1_1"/>
<dbReference type="PANTHER" id="PTHR39697">
    <property type="entry name" value="RICIN B LECTIN DOMAIN-CONTAINING PROTEIN-RELATED"/>
    <property type="match status" value="1"/>
</dbReference>
<dbReference type="RefSeq" id="XP_008025176.1">
    <property type="nucleotide sequence ID" value="XM_008026985.1"/>
</dbReference>
<gene>
    <name evidence="1" type="ORF">SETTUDRAFT_88609</name>
</gene>
<dbReference type="OrthoDB" id="5289641at2759"/>
<organism evidence="1 2">
    <name type="scientific">Exserohilum turcicum (strain 28A)</name>
    <name type="common">Northern leaf blight fungus</name>
    <name type="synonym">Setosphaeria turcica</name>
    <dbReference type="NCBI Taxonomy" id="671987"/>
    <lineage>
        <taxon>Eukaryota</taxon>
        <taxon>Fungi</taxon>
        <taxon>Dikarya</taxon>
        <taxon>Ascomycota</taxon>
        <taxon>Pezizomycotina</taxon>
        <taxon>Dothideomycetes</taxon>
        <taxon>Pleosporomycetidae</taxon>
        <taxon>Pleosporales</taxon>
        <taxon>Pleosporineae</taxon>
        <taxon>Pleosporaceae</taxon>
        <taxon>Exserohilum</taxon>
    </lineage>
</organism>
<evidence type="ECO:0000313" key="1">
    <source>
        <dbReference type="EMBL" id="EOA86496.1"/>
    </source>
</evidence>
<proteinExistence type="predicted"/>
<dbReference type="eggNOG" id="ENOG502STV7">
    <property type="taxonomic scope" value="Eukaryota"/>
</dbReference>
<accession>R0IP17</accession>
<name>R0IP17_EXST2</name>